<proteinExistence type="predicted"/>
<dbReference type="PANTHER" id="PTHR46961">
    <property type="entry name" value="DYNEIN HEAVY CHAIN 1, AXONEMAL-LIKE PROTEIN"/>
    <property type="match status" value="1"/>
</dbReference>
<dbReference type="EnsemblMetazoa" id="G22600.1">
    <property type="protein sequence ID" value="G22600.1:cds"/>
    <property type="gene ID" value="G22600"/>
</dbReference>
<evidence type="ECO:0000259" key="1">
    <source>
        <dbReference type="Pfam" id="PF18199"/>
    </source>
</evidence>
<dbReference type="Gene3D" id="1.20.1270.280">
    <property type="match status" value="1"/>
</dbReference>
<dbReference type="Pfam" id="PF18199">
    <property type="entry name" value="Dynein_C"/>
    <property type="match status" value="1"/>
</dbReference>
<dbReference type="InterPro" id="IPR041228">
    <property type="entry name" value="Dynein_C"/>
</dbReference>
<sequence>MGRLQPMNIFLKQEIDRMQRVISLVRSTLSDLKLAIDGTIIMSESLRDALDCMYDARIPKLWQKISWDSTMRQEVTRAHKGWALDGVILHNDVTRQMKDDITTPPSEGVYVYGLFLEGAGWDKRGSKLIEPKPKVLFEPMPVIHIYAINTTSDKEDTRMYKCPIYKKPRRTDLTYIAAVFLKTNQNPDHWVLRGVALLCDIK</sequence>
<protein>
    <recommendedName>
        <fullName evidence="1">Dynein heavy chain C-terminal domain-containing protein</fullName>
    </recommendedName>
</protein>
<dbReference type="InterPro" id="IPR026983">
    <property type="entry name" value="DHC"/>
</dbReference>
<dbReference type="GO" id="GO:0045505">
    <property type="term" value="F:dynein intermediate chain binding"/>
    <property type="evidence" value="ECO:0007669"/>
    <property type="project" value="InterPro"/>
</dbReference>
<dbReference type="GO" id="GO:0030286">
    <property type="term" value="C:dynein complex"/>
    <property type="evidence" value="ECO:0007669"/>
    <property type="project" value="InterPro"/>
</dbReference>
<dbReference type="GO" id="GO:0007018">
    <property type="term" value="P:microtubule-based movement"/>
    <property type="evidence" value="ECO:0007669"/>
    <property type="project" value="InterPro"/>
</dbReference>
<accession>A0A8W8KCD4</accession>
<dbReference type="GO" id="GO:0051959">
    <property type="term" value="F:dynein light intermediate chain binding"/>
    <property type="evidence" value="ECO:0007669"/>
    <property type="project" value="InterPro"/>
</dbReference>
<dbReference type="Gene3D" id="3.10.490.20">
    <property type="match status" value="1"/>
</dbReference>
<dbReference type="AlphaFoldDB" id="A0A8W8KCD4"/>
<evidence type="ECO:0000313" key="3">
    <source>
        <dbReference type="Proteomes" id="UP000005408"/>
    </source>
</evidence>
<feature type="domain" description="Dynein heavy chain C-terminal" evidence="1">
    <location>
        <begin position="71"/>
        <end position="199"/>
    </location>
</feature>
<dbReference type="Proteomes" id="UP000005408">
    <property type="component" value="Unassembled WGS sequence"/>
</dbReference>
<keyword evidence="3" id="KW-1185">Reference proteome</keyword>
<evidence type="ECO:0000313" key="2">
    <source>
        <dbReference type="EnsemblMetazoa" id="G22600.1:cds"/>
    </source>
</evidence>
<dbReference type="InterPro" id="IPR043160">
    <property type="entry name" value="Dynein_C_barrel"/>
</dbReference>
<name>A0A8W8KCD4_MAGGI</name>
<dbReference type="FunFam" id="3.10.490.20:FF:000003">
    <property type="entry name" value="Dynein heavy chain 5, axonemal"/>
    <property type="match status" value="1"/>
</dbReference>
<organism evidence="2 3">
    <name type="scientific">Magallana gigas</name>
    <name type="common">Pacific oyster</name>
    <name type="synonym">Crassostrea gigas</name>
    <dbReference type="NCBI Taxonomy" id="29159"/>
    <lineage>
        <taxon>Eukaryota</taxon>
        <taxon>Metazoa</taxon>
        <taxon>Spiralia</taxon>
        <taxon>Lophotrochozoa</taxon>
        <taxon>Mollusca</taxon>
        <taxon>Bivalvia</taxon>
        <taxon>Autobranchia</taxon>
        <taxon>Pteriomorphia</taxon>
        <taxon>Ostreida</taxon>
        <taxon>Ostreoidea</taxon>
        <taxon>Ostreidae</taxon>
        <taxon>Magallana</taxon>
    </lineage>
</organism>
<reference evidence="2" key="1">
    <citation type="submission" date="2022-08" db="UniProtKB">
        <authorList>
            <consortium name="EnsemblMetazoa"/>
        </authorList>
    </citation>
    <scope>IDENTIFICATION</scope>
    <source>
        <strain evidence="2">05x7-T-G4-1.051#20</strain>
    </source>
</reference>
<dbReference type="PANTHER" id="PTHR46961:SF19">
    <property type="entry name" value="DYNEIN HEAVY CHAIN 5, AXONEMAL"/>
    <property type="match status" value="1"/>
</dbReference>